<name>A0A3L6L310_9TRYP</name>
<evidence type="ECO:0000256" key="2">
    <source>
        <dbReference type="SAM" id="SignalP"/>
    </source>
</evidence>
<dbReference type="PANTHER" id="PTHR36902:SF1">
    <property type="entry name" value="ENRICHED IN SURFACE-LABELED PROTEOME PROTEIN 9"/>
    <property type="match status" value="1"/>
</dbReference>
<comment type="caution">
    <text evidence="4">The sequence shown here is derived from an EMBL/GenBank/DDBJ whole genome shotgun (WGS) entry which is preliminary data.</text>
</comment>
<dbReference type="InterPro" id="IPR058831">
    <property type="entry name" value="LolA-like_dom_2nd"/>
</dbReference>
<organism evidence="4">
    <name type="scientific">Trypanosoma brucei equiperdum</name>
    <dbReference type="NCBI Taxonomy" id="630700"/>
    <lineage>
        <taxon>Eukaryota</taxon>
        <taxon>Discoba</taxon>
        <taxon>Euglenozoa</taxon>
        <taxon>Kinetoplastea</taxon>
        <taxon>Metakinetoplastina</taxon>
        <taxon>Trypanosomatida</taxon>
        <taxon>Trypanosomatidae</taxon>
        <taxon>Trypanosoma</taxon>
    </lineage>
</organism>
<feature type="chain" id="PRO_5018123524" evidence="2">
    <location>
        <begin position="28"/>
        <end position="561"/>
    </location>
</feature>
<feature type="transmembrane region" description="Helical" evidence="1">
    <location>
        <begin position="515"/>
        <end position="537"/>
    </location>
</feature>
<accession>A0A3L6L310</accession>
<dbReference type="Pfam" id="PF25898">
    <property type="entry name" value="LolA_2nd_metazoa"/>
    <property type="match status" value="1"/>
</dbReference>
<reference evidence="4" key="1">
    <citation type="submission" date="2018-09" db="EMBL/GenBank/DDBJ databases">
        <title>whole genome sequence of T. equiperdum IVM-t1 strain.</title>
        <authorList>
            <person name="Suganuma K."/>
        </authorList>
    </citation>
    <scope>NUCLEOTIDE SEQUENCE [LARGE SCALE GENOMIC DNA]</scope>
    <source>
        <strain evidence="4">IVM-t1</strain>
    </source>
</reference>
<evidence type="ECO:0000259" key="3">
    <source>
        <dbReference type="Pfam" id="PF25898"/>
    </source>
</evidence>
<keyword evidence="1" id="KW-0472">Membrane</keyword>
<keyword evidence="1" id="KW-1133">Transmembrane helix</keyword>
<sequence>MTGDVRPSLLLIVFASAFITMLNGAVADQPFAMDGFVTMKVEVVASSASKPDATKLSNLMISGNINSSYPLKVSWLTLGGGAVDVYTESGYAVVGVDGHCKVNKHPGNNSEVILWDSLRAILAANNYTVNQTDLLDRGLDLVSYSLPLNLKIPSEYGGSGSVETYSVEYYVLNSWTVNHDEVDEFPVKLLLKSAKGDQISFTFFDFSKDTLNMSSFEFPESCTKLNDKAGNHSAGEDDGNNQLDGKFMPRLPPEFSAYIQVIAPEEKRTWTVSEQFSESKKFSRSTVVTSVPNSGGQVAVYDWYTLGKYQISYFREQRKVGSTLKSPLSKDLRDYLFKDFDVCRKAHLGINVTARTSSALMLNSVDAVPVYIGTQKVRGINCKVWAATVSGIRVRWYWTEKQVNAFENTTEGGHHLLLRMIVEGIGTSPYFAHHPFVAQENLLPSQYHKRACAWLNPVDPTCRGGHRRFKYIYDVFSFVDFLDREAELPDSCMSFRAPSVSLPSGLNDTLSSTRVLVFLFLFSITSATMGGFVTWCFMSSRIRRLKVDFINAGRNIVARQS</sequence>
<evidence type="ECO:0000313" key="4">
    <source>
        <dbReference type="EMBL" id="RHW70546.1"/>
    </source>
</evidence>
<dbReference type="AlphaFoldDB" id="A0A3L6L310"/>
<proteinExistence type="predicted"/>
<keyword evidence="1" id="KW-0812">Transmembrane</keyword>
<dbReference type="PANTHER" id="PTHR36902">
    <property type="entry name" value="ENRICHED IN SURFACE-LABELED PROTEOME PROTEIN 9"/>
    <property type="match status" value="1"/>
</dbReference>
<keyword evidence="2" id="KW-0732">Signal</keyword>
<dbReference type="EMBL" id="QSBY01000009">
    <property type="protein sequence ID" value="RHW70546.1"/>
    <property type="molecule type" value="Genomic_DNA"/>
</dbReference>
<evidence type="ECO:0000256" key="1">
    <source>
        <dbReference type="SAM" id="Phobius"/>
    </source>
</evidence>
<feature type="domain" description="LolA-like" evidence="3">
    <location>
        <begin position="242"/>
        <end position="411"/>
    </location>
</feature>
<dbReference type="Proteomes" id="UP000266743">
    <property type="component" value="Chromosome 9"/>
</dbReference>
<gene>
    <name evidence="4" type="primary">ESP9</name>
    <name evidence="4" type="ORF">DPX39_090066600</name>
</gene>
<feature type="signal peptide" evidence="2">
    <location>
        <begin position="1"/>
        <end position="27"/>
    </location>
</feature>
<protein>
    <submittedName>
        <fullName evidence="4">Enriched in surface-labeled proteome protein 9</fullName>
    </submittedName>
</protein>